<dbReference type="AlphaFoldDB" id="D3BIN3"/>
<sequence length="181" mass="20641">MTGVDIKEIIGDYNLFLRILLGHLKEKGIDSVIARELPVEKVTVSRVGTSVACRDTCQRQIDQYVQAGGTTALRRSTRRIGTVGTYGRATLAKAVTTTTRRTGTRRRIDARSDAKTVLEALNKELNADVEFEFVLTEQEKREINHPEERMSERRTFSAKFHHQSLEKVIEIELEMEKNNHK</sequence>
<dbReference type="EMBL" id="ADBJ01000037">
    <property type="protein sequence ID" value="EFA78657.1"/>
    <property type="molecule type" value="Genomic_DNA"/>
</dbReference>
<evidence type="ECO:0000313" key="2">
    <source>
        <dbReference type="Proteomes" id="UP000001396"/>
    </source>
</evidence>
<evidence type="ECO:0000313" key="1">
    <source>
        <dbReference type="EMBL" id="EFA78657.1"/>
    </source>
</evidence>
<accession>D3BIN3</accession>
<proteinExistence type="predicted"/>
<dbReference type="GeneID" id="31363593"/>
<keyword evidence="1" id="KW-0560">Oxidoreductase</keyword>
<dbReference type="InParanoid" id="D3BIN3"/>
<organism evidence="1 2">
    <name type="scientific">Heterostelium pallidum (strain ATCC 26659 / Pp 5 / PN500)</name>
    <name type="common">Cellular slime mold</name>
    <name type="synonym">Polysphondylium pallidum</name>
    <dbReference type="NCBI Taxonomy" id="670386"/>
    <lineage>
        <taxon>Eukaryota</taxon>
        <taxon>Amoebozoa</taxon>
        <taxon>Evosea</taxon>
        <taxon>Eumycetozoa</taxon>
        <taxon>Dictyostelia</taxon>
        <taxon>Acytosteliales</taxon>
        <taxon>Acytosteliaceae</taxon>
        <taxon>Heterostelium</taxon>
    </lineage>
</organism>
<name>D3BIN3_HETP5</name>
<dbReference type="Proteomes" id="UP000001396">
    <property type="component" value="Unassembled WGS sequence"/>
</dbReference>
<dbReference type="GO" id="GO:0051213">
    <property type="term" value="F:dioxygenase activity"/>
    <property type="evidence" value="ECO:0007669"/>
    <property type="project" value="UniProtKB-KW"/>
</dbReference>
<protein>
    <submittedName>
        <fullName evidence="1">Dihydroxybiphenyl dioxygenase domain-containing protein</fullName>
    </submittedName>
</protein>
<keyword evidence="2" id="KW-1185">Reference proteome</keyword>
<keyword evidence="1" id="KW-0223">Dioxygenase</keyword>
<gene>
    <name evidence="1" type="ORF">PPL_08113</name>
</gene>
<dbReference type="Gene3D" id="3.10.180.10">
    <property type="entry name" value="2,3-Dihydroxybiphenyl 1,2-Dioxygenase, domain 1"/>
    <property type="match status" value="1"/>
</dbReference>
<reference evidence="1 2" key="1">
    <citation type="journal article" date="2011" name="Genome Res.">
        <title>Phylogeny-wide analysis of social amoeba genomes highlights ancient origins for complex intercellular communication.</title>
        <authorList>
            <person name="Heidel A.J."/>
            <person name="Lawal H.M."/>
            <person name="Felder M."/>
            <person name="Schilde C."/>
            <person name="Helps N.R."/>
            <person name="Tunggal B."/>
            <person name="Rivero F."/>
            <person name="John U."/>
            <person name="Schleicher M."/>
            <person name="Eichinger L."/>
            <person name="Platzer M."/>
            <person name="Noegel A.A."/>
            <person name="Schaap P."/>
            <person name="Gloeckner G."/>
        </authorList>
    </citation>
    <scope>NUCLEOTIDE SEQUENCE [LARGE SCALE GENOMIC DNA]</scope>
    <source>
        <strain evidence="2">ATCC 26659 / Pp 5 / PN500</strain>
    </source>
</reference>
<dbReference type="RefSeq" id="XP_020430781.1">
    <property type="nucleotide sequence ID" value="XM_020578942.1"/>
</dbReference>
<comment type="caution">
    <text evidence="1">The sequence shown here is derived from an EMBL/GenBank/DDBJ whole genome shotgun (WGS) entry which is preliminary data.</text>
</comment>
<dbReference type="InterPro" id="IPR029068">
    <property type="entry name" value="Glyas_Bleomycin-R_OHBP_Dase"/>
</dbReference>